<organism evidence="2 3">
    <name type="scientific">Eumeta variegata</name>
    <name type="common">Bagworm moth</name>
    <name type="synonym">Eumeta japonica</name>
    <dbReference type="NCBI Taxonomy" id="151549"/>
    <lineage>
        <taxon>Eukaryota</taxon>
        <taxon>Metazoa</taxon>
        <taxon>Ecdysozoa</taxon>
        <taxon>Arthropoda</taxon>
        <taxon>Hexapoda</taxon>
        <taxon>Insecta</taxon>
        <taxon>Pterygota</taxon>
        <taxon>Neoptera</taxon>
        <taxon>Endopterygota</taxon>
        <taxon>Lepidoptera</taxon>
        <taxon>Glossata</taxon>
        <taxon>Ditrysia</taxon>
        <taxon>Tineoidea</taxon>
        <taxon>Psychidae</taxon>
        <taxon>Oiketicinae</taxon>
        <taxon>Eumeta</taxon>
    </lineage>
</organism>
<name>A0A4C1U430_EUMVA</name>
<keyword evidence="3" id="KW-1185">Reference proteome</keyword>
<evidence type="ECO:0000313" key="2">
    <source>
        <dbReference type="EMBL" id="GBP21049.1"/>
    </source>
</evidence>
<reference evidence="2 3" key="1">
    <citation type="journal article" date="2019" name="Commun. Biol.">
        <title>The bagworm genome reveals a unique fibroin gene that provides high tensile strength.</title>
        <authorList>
            <person name="Kono N."/>
            <person name="Nakamura H."/>
            <person name="Ohtoshi R."/>
            <person name="Tomita M."/>
            <person name="Numata K."/>
            <person name="Arakawa K."/>
        </authorList>
    </citation>
    <scope>NUCLEOTIDE SEQUENCE [LARGE SCALE GENOMIC DNA]</scope>
</reference>
<dbReference type="EMBL" id="BGZK01000125">
    <property type="protein sequence ID" value="GBP21049.1"/>
    <property type="molecule type" value="Genomic_DNA"/>
</dbReference>
<dbReference type="Proteomes" id="UP000299102">
    <property type="component" value="Unassembled WGS sequence"/>
</dbReference>
<comment type="caution">
    <text evidence="2">The sequence shown here is derived from an EMBL/GenBank/DDBJ whole genome shotgun (WGS) entry which is preliminary data.</text>
</comment>
<gene>
    <name evidence="2" type="ORF">EVAR_11080_1</name>
</gene>
<protein>
    <submittedName>
        <fullName evidence="2">Uncharacterized protein</fullName>
    </submittedName>
</protein>
<feature type="compositionally biased region" description="Basic and acidic residues" evidence="1">
    <location>
        <begin position="126"/>
        <end position="136"/>
    </location>
</feature>
<evidence type="ECO:0000256" key="1">
    <source>
        <dbReference type="SAM" id="MobiDB-lite"/>
    </source>
</evidence>
<dbReference type="AlphaFoldDB" id="A0A4C1U430"/>
<proteinExistence type="predicted"/>
<sequence>MNECDQRHNCRIECDARLSSNTKNSHRTAESSRPLIVIRFSSRTIRLPFSICATTLKVPDERVYQEKAYCVFLIRAAADRRKFGTRTAGRPGAAAGAASARCTTRQQYNYLLSAERTITPPAPGPGRRDAGHERAPLLKLPRT</sequence>
<feature type="region of interest" description="Disordered" evidence="1">
    <location>
        <begin position="115"/>
        <end position="143"/>
    </location>
</feature>
<accession>A0A4C1U430</accession>
<evidence type="ECO:0000313" key="3">
    <source>
        <dbReference type="Proteomes" id="UP000299102"/>
    </source>
</evidence>